<dbReference type="InParanoid" id="D0NCP8"/>
<dbReference type="VEuPathDB" id="FungiDB:PITG_09742"/>
<dbReference type="AlphaFoldDB" id="D0NCP8"/>
<feature type="compositionally biased region" description="Polar residues" evidence="1">
    <location>
        <begin position="23"/>
        <end position="36"/>
    </location>
</feature>
<dbReference type="HOGENOM" id="CLU_1411310_0_0_1"/>
<name>D0NCP8_PHYIT</name>
<dbReference type="GeneID" id="9470364"/>
<dbReference type="EMBL" id="DS028132">
    <property type="protein sequence ID" value="EEY55762.1"/>
    <property type="molecule type" value="Genomic_DNA"/>
</dbReference>
<dbReference type="Proteomes" id="UP000006643">
    <property type="component" value="Unassembled WGS sequence"/>
</dbReference>
<dbReference type="RefSeq" id="XP_002903338.1">
    <property type="nucleotide sequence ID" value="XM_002903292.1"/>
</dbReference>
<sequence>MRAGVLVQANQPLDGRSQRKQSSRTVPQQLRGQESTGVYYAQSEKHHSSSSGGREALPRRMDEDLAYPIQCLHYHAVDPKKPSQEDVVAPTAIRRKGGLWVRKIQRPSGDKSRLYKLRRPFEPSVEVRDPTWTSFVLKEQSSIYSQPHKGTSDYRSFLSCSDTTDKSLASIKCKAVKYVEKAYCPLHSNFKLC</sequence>
<evidence type="ECO:0000313" key="3">
    <source>
        <dbReference type="Proteomes" id="UP000006643"/>
    </source>
</evidence>
<evidence type="ECO:0000313" key="2">
    <source>
        <dbReference type="EMBL" id="EEY55762.1"/>
    </source>
</evidence>
<accession>D0NCP8</accession>
<dbReference type="KEGG" id="pif:PITG_09742"/>
<feature type="region of interest" description="Disordered" evidence="1">
    <location>
        <begin position="1"/>
        <end position="56"/>
    </location>
</feature>
<evidence type="ECO:0000256" key="1">
    <source>
        <dbReference type="SAM" id="MobiDB-lite"/>
    </source>
</evidence>
<organism evidence="2 3">
    <name type="scientific">Phytophthora infestans (strain T30-4)</name>
    <name type="common">Potato late blight agent</name>
    <dbReference type="NCBI Taxonomy" id="403677"/>
    <lineage>
        <taxon>Eukaryota</taxon>
        <taxon>Sar</taxon>
        <taxon>Stramenopiles</taxon>
        <taxon>Oomycota</taxon>
        <taxon>Peronosporomycetes</taxon>
        <taxon>Peronosporales</taxon>
        <taxon>Peronosporaceae</taxon>
        <taxon>Phytophthora</taxon>
    </lineage>
</organism>
<keyword evidence="3" id="KW-1185">Reference proteome</keyword>
<gene>
    <name evidence="2" type="ORF">PITG_09742</name>
</gene>
<proteinExistence type="predicted"/>
<protein>
    <submittedName>
        <fullName evidence="2">Uncharacterized protein</fullName>
    </submittedName>
</protein>
<reference evidence="3" key="1">
    <citation type="journal article" date="2009" name="Nature">
        <title>Genome sequence and analysis of the Irish potato famine pathogen Phytophthora infestans.</title>
        <authorList>
            <consortium name="The Broad Institute Genome Sequencing Platform"/>
            <person name="Haas B.J."/>
            <person name="Kamoun S."/>
            <person name="Zody M.C."/>
            <person name="Jiang R.H."/>
            <person name="Handsaker R.E."/>
            <person name="Cano L.M."/>
            <person name="Grabherr M."/>
            <person name="Kodira C.D."/>
            <person name="Raffaele S."/>
            <person name="Torto-Alalibo T."/>
            <person name="Bozkurt T.O."/>
            <person name="Ah-Fong A.M."/>
            <person name="Alvarado L."/>
            <person name="Anderson V.L."/>
            <person name="Armstrong M.R."/>
            <person name="Avrova A."/>
            <person name="Baxter L."/>
            <person name="Beynon J."/>
            <person name="Boevink P.C."/>
            <person name="Bollmann S.R."/>
            <person name="Bos J.I."/>
            <person name="Bulone V."/>
            <person name="Cai G."/>
            <person name="Cakir C."/>
            <person name="Carrington J.C."/>
            <person name="Chawner M."/>
            <person name="Conti L."/>
            <person name="Costanzo S."/>
            <person name="Ewan R."/>
            <person name="Fahlgren N."/>
            <person name="Fischbach M.A."/>
            <person name="Fugelstad J."/>
            <person name="Gilroy E.M."/>
            <person name="Gnerre S."/>
            <person name="Green P.J."/>
            <person name="Grenville-Briggs L.J."/>
            <person name="Griffith J."/>
            <person name="Grunwald N.J."/>
            <person name="Horn K."/>
            <person name="Horner N.R."/>
            <person name="Hu C.H."/>
            <person name="Huitema E."/>
            <person name="Jeong D.H."/>
            <person name="Jones A.M."/>
            <person name="Jones J.D."/>
            <person name="Jones R.W."/>
            <person name="Karlsson E.K."/>
            <person name="Kunjeti S.G."/>
            <person name="Lamour K."/>
            <person name="Liu Z."/>
            <person name="Ma L."/>
            <person name="Maclean D."/>
            <person name="Chibucos M.C."/>
            <person name="McDonald H."/>
            <person name="McWalters J."/>
            <person name="Meijer H.J."/>
            <person name="Morgan W."/>
            <person name="Morris P.F."/>
            <person name="Munro C.A."/>
            <person name="O'Neill K."/>
            <person name="Ospina-Giraldo M."/>
            <person name="Pinzon A."/>
            <person name="Pritchard L."/>
            <person name="Ramsahoye B."/>
            <person name="Ren Q."/>
            <person name="Restrepo S."/>
            <person name="Roy S."/>
            <person name="Sadanandom A."/>
            <person name="Savidor A."/>
            <person name="Schornack S."/>
            <person name="Schwartz D.C."/>
            <person name="Schumann U.D."/>
            <person name="Schwessinger B."/>
            <person name="Seyer L."/>
            <person name="Sharpe T."/>
            <person name="Silvar C."/>
            <person name="Song J."/>
            <person name="Studholme D.J."/>
            <person name="Sykes S."/>
            <person name="Thines M."/>
            <person name="van de Vondervoort P.J."/>
            <person name="Phuntumart V."/>
            <person name="Wawra S."/>
            <person name="Weide R."/>
            <person name="Win J."/>
            <person name="Young C."/>
            <person name="Zhou S."/>
            <person name="Fry W."/>
            <person name="Meyers B.C."/>
            <person name="van West P."/>
            <person name="Ristaino J."/>
            <person name="Govers F."/>
            <person name="Birch P.R."/>
            <person name="Whisson S.C."/>
            <person name="Judelson H.S."/>
            <person name="Nusbaum C."/>
        </authorList>
    </citation>
    <scope>NUCLEOTIDE SEQUENCE [LARGE SCALE GENOMIC DNA]</scope>
    <source>
        <strain evidence="3">T30-4</strain>
    </source>
</reference>